<dbReference type="Proteomes" id="UP000037035">
    <property type="component" value="Unassembled WGS sequence"/>
</dbReference>
<evidence type="ECO:0000256" key="2">
    <source>
        <dbReference type="ARBA" id="ARBA00004760"/>
    </source>
</evidence>
<keyword evidence="7" id="KW-0349">Heme</keyword>
<feature type="transmembrane region" description="Helical" evidence="17">
    <location>
        <begin position="438"/>
        <end position="456"/>
    </location>
</feature>
<keyword evidence="15 17" id="KW-0472">Membrane</keyword>
<feature type="domain" description="Cytochrome b5 heme-binding" evidence="18">
    <location>
        <begin position="13"/>
        <end position="88"/>
    </location>
</feature>
<dbReference type="PANTHER" id="PTHR19353:SF30">
    <property type="entry name" value="DELTA 8-(E)-SPHINGOLIPID DESATURASE"/>
    <property type="match status" value="1"/>
</dbReference>
<evidence type="ECO:0000256" key="5">
    <source>
        <dbReference type="ARBA" id="ARBA00012019"/>
    </source>
</evidence>
<dbReference type="GO" id="GO:0046872">
    <property type="term" value="F:metal ion binding"/>
    <property type="evidence" value="ECO:0007669"/>
    <property type="project" value="UniProtKB-KW"/>
</dbReference>
<proteinExistence type="inferred from homology"/>
<dbReference type="GO" id="GO:0016020">
    <property type="term" value="C:membrane"/>
    <property type="evidence" value="ECO:0007669"/>
    <property type="project" value="UniProtKB-SubCell"/>
</dbReference>
<evidence type="ECO:0000256" key="15">
    <source>
        <dbReference type="ARBA" id="ARBA00023136"/>
    </source>
</evidence>
<dbReference type="VEuPathDB" id="FungiDB:VP01_488g2"/>
<dbReference type="GO" id="GO:0006665">
    <property type="term" value="P:sphingolipid metabolic process"/>
    <property type="evidence" value="ECO:0007669"/>
    <property type="project" value="UniProtKB-UniPathway"/>
</dbReference>
<keyword evidence="8 17" id="KW-0812">Transmembrane</keyword>
<evidence type="ECO:0000256" key="4">
    <source>
        <dbReference type="ARBA" id="ARBA00009295"/>
    </source>
</evidence>
<keyword evidence="20" id="KW-1185">Reference proteome</keyword>
<dbReference type="InterPro" id="IPR005804">
    <property type="entry name" value="FA_desaturase_dom"/>
</dbReference>
<comment type="subcellular location">
    <subcellularLocation>
        <location evidence="1">Membrane</location>
        <topology evidence="1">Multi-pass membrane protein</topology>
    </subcellularLocation>
</comment>
<evidence type="ECO:0000256" key="16">
    <source>
        <dbReference type="SAM" id="MobiDB-lite"/>
    </source>
</evidence>
<dbReference type="SMART" id="SM01117">
    <property type="entry name" value="Cyt-b5"/>
    <property type="match status" value="1"/>
</dbReference>
<dbReference type="Pfam" id="PF00173">
    <property type="entry name" value="Cyt-b5"/>
    <property type="match status" value="1"/>
</dbReference>
<dbReference type="CDD" id="cd03506">
    <property type="entry name" value="Delta6-FADS-like"/>
    <property type="match status" value="1"/>
</dbReference>
<evidence type="ECO:0000256" key="6">
    <source>
        <dbReference type="ARBA" id="ARBA00016939"/>
    </source>
</evidence>
<keyword evidence="12" id="KW-0560">Oxidoreductase</keyword>
<accession>A0A0L6UP68</accession>
<dbReference type="STRING" id="27349.A0A0L6UP68"/>
<comment type="caution">
    <text evidence="19">The sequence shown here is derived from an EMBL/GenBank/DDBJ whole genome shotgun (WGS) entry which is preliminary data.</text>
</comment>
<feature type="compositionally biased region" description="Polar residues" evidence="16">
    <location>
        <begin position="148"/>
        <end position="171"/>
    </location>
</feature>
<dbReference type="InterPro" id="IPR001199">
    <property type="entry name" value="Cyt_B5-like_heme/steroid-bd"/>
</dbReference>
<evidence type="ECO:0000256" key="10">
    <source>
        <dbReference type="ARBA" id="ARBA00022919"/>
    </source>
</evidence>
<evidence type="ECO:0000256" key="9">
    <source>
        <dbReference type="ARBA" id="ARBA00022723"/>
    </source>
</evidence>
<dbReference type="PANTHER" id="PTHR19353">
    <property type="entry name" value="FATTY ACID DESATURASE 2"/>
    <property type="match status" value="1"/>
</dbReference>
<evidence type="ECO:0000256" key="1">
    <source>
        <dbReference type="ARBA" id="ARBA00004141"/>
    </source>
</evidence>
<keyword evidence="9" id="KW-0479">Metal-binding</keyword>
<evidence type="ECO:0000259" key="18">
    <source>
        <dbReference type="PROSITE" id="PS50255"/>
    </source>
</evidence>
<dbReference type="EC" id="1.14.19.18" evidence="5"/>
<keyword evidence="13" id="KW-0408">Iron</keyword>
<dbReference type="EMBL" id="LAVV01010042">
    <property type="protein sequence ID" value="KNZ49635.1"/>
    <property type="molecule type" value="Genomic_DNA"/>
</dbReference>
<dbReference type="PROSITE" id="PS50255">
    <property type="entry name" value="CYTOCHROME_B5_2"/>
    <property type="match status" value="1"/>
</dbReference>
<keyword evidence="11 17" id="KW-1133">Transmembrane helix</keyword>
<gene>
    <name evidence="19" type="ORF">VP01_488g2</name>
</gene>
<dbReference type="Pfam" id="PF00487">
    <property type="entry name" value="FA_desaturase"/>
    <property type="match status" value="1"/>
</dbReference>
<keyword evidence="10" id="KW-0746">Sphingolipid metabolism</keyword>
<reference evidence="19 20" key="1">
    <citation type="submission" date="2015-08" db="EMBL/GenBank/DDBJ databases">
        <title>Next Generation Sequencing and Analysis of the Genome of Puccinia sorghi L Schw, the Causal Agent of Maize Common Rust.</title>
        <authorList>
            <person name="Rochi L."/>
            <person name="Burguener G."/>
            <person name="Darino M."/>
            <person name="Turjanski A."/>
            <person name="Kreff E."/>
            <person name="Dieguez M.J."/>
            <person name="Sacco F."/>
        </authorList>
    </citation>
    <scope>NUCLEOTIDE SEQUENCE [LARGE SCALE GENOMIC DNA]</scope>
    <source>
        <strain evidence="19 20">RO10H11247</strain>
    </source>
</reference>
<dbReference type="OrthoDB" id="260091at2759"/>
<comment type="pathway">
    <text evidence="2">Lipid metabolism; sphingolipid metabolism.</text>
</comment>
<evidence type="ECO:0000256" key="8">
    <source>
        <dbReference type="ARBA" id="ARBA00022692"/>
    </source>
</evidence>
<evidence type="ECO:0000313" key="20">
    <source>
        <dbReference type="Proteomes" id="UP000037035"/>
    </source>
</evidence>
<evidence type="ECO:0000256" key="3">
    <source>
        <dbReference type="ARBA" id="ARBA00004991"/>
    </source>
</evidence>
<dbReference type="InterPro" id="IPR036400">
    <property type="entry name" value="Cyt_B5-like_heme/steroid_sf"/>
</dbReference>
<dbReference type="InterPro" id="IPR012171">
    <property type="entry name" value="Fatty_acid_desaturase"/>
</dbReference>
<keyword evidence="14" id="KW-0443">Lipid metabolism</keyword>
<evidence type="ECO:0000256" key="11">
    <source>
        <dbReference type="ARBA" id="ARBA00022989"/>
    </source>
</evidence>
<feature type="region of interest" description="Disordered" evidence="16">
    <location>
        <begin position="147"/>
        <end position="171"/>
    </location>
</feature>
<dbReference type="AlphaFoldDB" id="A0A0L6UP68"/>
<comment type="similarity">
    <text evidence="4">Belongs to the fatty acid desaturase type 1 family.</text>
</comment>
<evidence type="ECO:0000256" key="14">
    <source>
        <dbReference type="ARBA" id="ARBA00023098"/>
    </source>
</evidence>
<dbReference type="UniPathway" id="UPA00222"/>
<comment type="pathway">
    <text evidence="3">Sphingolipid metabolism.</text>
</comment>
<sequence>MVSRVRSMATNTIPFLTRNQIKTNIALGQVLVLHRSFVYKLNSWLSKHPGGELAILHFVGRDATDEIEAYHPESVIKQMRPFIIGQVAPDELEDEKTDVGWKPLNPPIQIGLWPMPALDDSIQSETPDSVAETSTGLAVLNHILVDSNPPSRTHPSNNLATINHASSSGSTTLDKRLRALEPSLDPPEEAAQEGYDLSLARQKHLSNSYRVLHDKIRAAGLYSAPRPFYGYGPDLIRYSVLFLAFFLTHPVSSLLKNYLTSLLFHPTDQLPSVETPSTLRCFCSAVFLGLWWHQITFVAHDAGHSGISGDWTTDRLIGILIGNVLNGISIGWWCDVCFSLSLFLYLNHDVHHLVTNHPEHDPDIQHLPFFAISTKFFKSLRSTYYKHTMRFNGFAKLSIQHQHRLYYIIMMFARFNLLFNSCLYLATRKKQRMRNLEIGGIIFFWLYFGTLLSLLPSNPIRVMFLFVSFAVTSPLHVQIVLSHFAQSTADLGLNESFAHRQIRTTMDVSCPAWLDFLHGGLHMQVTHHLFPRLPRHRLRQACEQFVRPWCRQEGLTYNVMGFVDGNSKVLGTLHDVAKQLKILKLVASSQAHGLKH</sequence>
<evidence type="ECO:0000256" key="17">
    <source>
        <dbReference type="SAM" id="Phobius"/>
    </source>
</evidence>
<dbReference type="SUPFAM" id="SSF55856">
    <property type="entry name" value="Cytochrome b5-like heme/steroid binding domain"/>
    <property type="match status" value="1"/>
</dbReference>
<name>A0A0L6UP68_9BASI</name>
<dbReference type="GO" id="GO:0016717">
    <property type="term" value="F:oxidoreductase activity, acting on paired donors, with oxidation of a pair of donors resulting in the reduction of molecular oxygen to two molecules of water"/>
    <property type="evidence" value="ECO:0007669"/>
    <property type="project" value="TreeGrafter"/>
</dbReference>
<protein>
    <recommendedName>
        <fullName evidence="6">Delta 8-(E)-sphingolipid desaturase</fullName>
        <ecNumber evidence="5">1.14.19.18</ecNumber>
    </recommendedName>
</protein>
<evidence type="ECO:0000256" key="7">
    <source>
        <dbReference type="ARBA" id="ARBA00022617"/>
    </source>
</evidence>
<dbReference type="Gene3D" id="3.10.120.10">
    <property type="entry name" value="Cytochrome b5-like heme/steroid binding domain"/>
    <property type="match status" value="1"/>
</dbReference>
<feature type="transmembrane region" description="Helical" evidence="17">
    <location>
        <begin position="405"/>
        <end position="426"/>
    </location>
</feature>
<dbReference type="PIRSF" id="PIRSF015921">
    <property type="entry name" value="FA_sphinglp_des"/>
    <property type="match status" value="1"/>
</dbReference>
<evidence type="ECO:0000256" key="12">
    <source>
        <dbReference type="ARBA" id="ARBA00023002"/>
    </source>
</evidence>
<organism evidence="19 20">
    <name type="scientific">Puccinia sorghi</name>
    <dbReference type="NCBI Taxonomy" id="27349"/>
    <lineage>
        <taxon>Eukaryota</taxon>
        <taxon>Fungi</taxon>
        <taxon>Dikarya</taxon>
        <taxon>Basidiomycota</taxon>
        <taxon>Pucciniomycotina</taxon>
        <taxon>Pucciniomycetes</taxon>
        <taxon>Pucciniales</taxon>
        <taxon>Pucciniaceae</taxon>
        <taxon>Puccinia</taxon>
    </lineage>
</organism>
<evidence type="ECO:0000256" key="13">
    <source>
        <dbReference type="ARBA" id="ARBA00023004"/>
    </source>
</evidence>
<evidence type="ECO:0000313" key="19">
    <source>
        <dbReference type="EMBL" id="KNZ49635.1"/>
    </source>
</evidence>